<dbReference type="EMBL" id="MCFD01000012">
    <property type="protein sequence ID" value="ORX67436.1"/>
    <property type="molecule type" value="Genomic_DNA"/>
</dbReference>
<evidence type="ECO:0000256" key="7">
    <source>
        <dbReference type="ARBA" id="ARBA00022824"/>
    </source>
</evidence>
<feature type="transmembrane region" description="Helical" evidence="11">
    <location>
        <begin position="64"/>
        <end position="83"/>
    </location>
</feature>
<feature type="transmembrane region" description="Helical" evidence="11">
    <location>
        <begin position="7"/>
        <end position="25"/>
    </location>
</feature>
<evidence type="ECO:0000256" key="9">
    <source>
        <dbReference type="ARBA" id="ARBA00023136"/>
    </source>
</evidence>
<dbReference type="OrthoDB" id="10066429at2759"/>
<feature type="transmembrane region" description="Helical" evidence="11">
    <location>
        <begin position="137"/>
        <end position="163"/>
    </location>
</feature>
<evidence type="ECO:0000313" key="12">
    <source>
        <dbReference type="EMBL" id="ORX67436.1"/>
    </source>
</evidence>
<dbReference type="PANTHER" id="PTHR22760">
    <property type="entry name" value="GLYCOSYLTRANSFERASE"/>
    <property type="match status" value="1"/>
</dbReference>
<evidence type="ECO:0000256" key="5">
    <source>
        <dbReference type="ARBA" id="ARBA00022679"/>
    </source>
</evidence>
<dbReference type="InterPro" id="IPR005599">
    <property type="entry name" value="GPI_mannosylTrfase"/>
</dbReference>
<keyword evidence="6 11" id="KW-0812">Transmembrane</keyword>
<evidence type="ECO:0000256" key="8">
    <source>
        <dbReference type="ARBA" id="ARBA00022989"/>
    </source>
</evidence>
<keyword evidence="13" id="KW-1185">Reference proteome</keyword>
<dbReference type="AlphaFoldDB" id="A0A1Y1W2E8"/>
<gene>
    <name evidence="12" type="ORF">DL89DRAFT_44669</name>
</gene>
<keyword evidence="4 11" id="KW-0328">Glycosyltransferase</keyword>
<keyword evidence="3" id="KW-0337">GPI-anchor biosynthesis</keyword>
<keyword evidence="5 12" id="KW-0808">Transferase</keyword>
<keyword evidence="8 11" id="KW-1133">Transmembrane helix</keyword>
<evidence type="ECO:0000256" key="11">
    <source>
        <dbReference type="RuleBase" id="RU363075"/>
    </source>
</evidence>
<feature type="transmembrane region" description="Helical" evidence="11">
    <location>
        <begin position="391"/>
        <end position="410"/>
    </location>
</feature>
<dbReference type="GO" id="GO:0006506">
    <property type="term" value="P:GPI anchor biosynthetic process"/>
    <property type="evidence" value="ECO:0007669"/>
    <property type="project" value="UniProtKB-KW"/>
</dbReference>
<organism evidence="12 13">
    <name type="scientific">Linderina pennispora</name>
    <dbReference type="NCBI Taxonomy" id="61395"/>
    <lineage>
        <taxon>Eukaryota</taxon>
        <taxon>Fungi</taxon>
        <taxon>Fungi incertae sedis</taxon>
        <taxon>Zoopagomycota</taxon>
        <taxon>Kickxellomycotina</taxon>
        <taxon>Kickxellomycetes</taxon>
        <taxon>Kickxellales</taxon>
        <taxon>Kickxellaceae</taxon>
        <taxon>Linderina</taxon>
    </lineage>
</organism>
<evidence type="ECO:0000256" key="10">
    <source>
        <dbReference type="ARBA" id="ARBA00038466"/>
    </source>
</evidence>
<dbReference type="RefSeq" id="XP_040741323.1">
    <property type="nucleotide sequence ID" value="XM_040891672.1"/>
</dbReference>
<feature type="transmembrane region" description="Helical" evidence="11">
    <location>
        <begin position="210"/>
        <end position="232"/>
    </location>
</feature>
<sequence length="505" mass="54915">MWRARSFYLALLVARVAFSVLPAYIHPDELFQAPEVAANDIFGLEAVRTWEFDPQAPIRSSVPIYIYAGFPMLLVKIAQRMLLALFGYRLELTSQLLFCAPRVFMALLSFLVDASIYDTLKRLNPTARMTPTMILVASSYCLAVFHTHTFSNSFASIVLALCFNLLARIEQACVPTASSSQAELATHGQLIKLSILFGVCVALGTFGHIAFAAFALPLCLVCAAILVNAVWTDTVGLRCALGAFSGVAVGGIGSLLAITLADSVYFGLLKVGATGVSGSLTCTLLNNLSYNTKKDNLAEHGIHPWYLHATTSMPTLFGPLYILAIAKLWAFAKSSAARAETSYTSAAAALSVVVGVGAMSMVPHQEPRFLLPAFTGMVLCTWRWHRLAPDYFWILWLVFNVLLSIGYGVVHQSGVVPMLDYLSRTSVARSAVCTMAARDSHGALCAASPAAAGDQRMTTRVLIFATYMAPRHLLVQPEQKDQWQARIELIDLVSVTDKQVPRYAA</sequence>
<comment type="pathway">
    <text evidence="2">Glycolipid biosynthesis; glycosylphosphatidylinositol-anchor biosynthesis.</text>
</comment>
<dbReference type="EC" id="2.4.1.-" evidence="11"/>
<comment type="caution">
    <text evidence="12">The sequence shown here is derived from an EMBL/GenBank/DDBJ whole genome shotgun (WGS) entry which is preliminary data.</text>
</comment>
<dbReference type="STRING" id="61395.A0A1Y1W2E8"/>
<proteinExistence type="inferred from homology"/>
<feature type="transmembrane region" description="Helical" evidence="11">
    <location>
        <begin position="342"/>
        <end position="362"/>
    </location>
</feature>
<evidence type="ECO:0000256" key="2">
    <source>
        <dbReference type="ARBA" id="ARBA00004687"/>
    </source>
</evidence>
<feature type="transmembrane region" description="Helical" evidence="11">
    <location>
        <begin position="184"/>
        <end position="204"/>
    </location>
</feature>
<dbReference type="Proteomes" id="UP000193922">
    <property type="component" value="Unassembled WGS sequence"/>
</dbReference>
<dbReference type="GeneID" id="63808320"/>
<evidence type="ECO:0000256" key="3">
    <source>
        <dbReference type="ARBA" id="ARBA00022502"/>
    </source>
</evidence>
<comment type="similarity">
    <text evidence="10">Belongs to the glycosyltransferase 22 family. PIGZ subfamily.</text>
</comment>
<keyword evidence="7 11" id="KW-0256">Endoplasmic reticulum</keyword>
<protein>
    <recommendedName>
        <fullName evidence="11">Mannosyltransferase</fullName>
        <ecNumber evidence="11">2.4.1.-</ecNumber>
    </recommendedName>
</protein>
<evidence type="ECO:0000256" key="6">
    <source>
        <dbReference type="ARBA" id="ARBA00022692"/>
    </source>
</evidence>
<feature type="transmembrane region" description="Helical" evidence="11">
    <location>
        <begin position="305"/>
        <end position="330"/>
    </location>
</feature>
<dbReference type="PANTHER" id="PTHR22760:SF3">
    <property type="entry name" value="GPI MANNOSYLTRANSFERASE 4"/>
    <property type="match status" value="1"/>
</dbReference>
<dbReference type="GO" id="GO:0000026">
    <property type="term" value="F:alpha-1,2-mannosyltransferase activity"/>
    <property type="evidence" value="ECO:0007669"/>
    <property type="project" value="TreeGrafter"/>
</dbReference>
<accession>A0A1Y1W2E8</accession>
<name>A0A1Y1W2E8_9FUNG</name>
<dbReference type="Pfam" id="PF03901">
    <property type="entry name" value="Glyco_transf_22"/>
    <property type="match status" value="1"/>
</dbReference>
<evidence type="ECO:0000256" key="4">
    <source>
        <dbReference type="ARBA" id="ARBA00022676"/>
    </source>
</evidence>
<keyword evidence="9 11" id="KW-0472">Membrane</keyword>
<comment type="subcellular location">
    <subcellularLocation>
        <location evidence="1 11">Endoplasmic reticulum membrane</location>
        <topology evidence="1 11">Multi-pass membrane protein</topology>
    </subcellularLocation>
</comment>
<evidence type="ECO:0000256" key="1">
    <source>
        <dbReference type="ARBA" id="ARBA00004477"/>
    </source>
</evidence>
<feature type="transmembrane region" description="Helical" evidence="11">
    <location>
        <begin position="95"/>
        <end position="117"/>
    </location>
</feature>
<dbReference type="GO" id="GO:0005789">
    <property type="term" value="C:endoplasmic reticulum membrane"/>
    <property type="evidence" value="ECO:0007669"/>
    <property type="project" value="UniProtKB-SubCell"/>
</dbReference>
<evidence type="ECO:0000313" key="13">
    <source>
        <dbReference type="Proteomes" id="UP000193922"/>
    </source>
</evidence>
<reference evidence="12 13" key="1">
    <citation type="submission" date="2016-07" db="EMBL/GenBank/DDBJ databases">
        <title>Pervasive Adenine N6-methylation of Active Genes in Fungi.</title>
        <authorList>
            <consortium name="DOE Joint Genome Institute"/>
            <person name="Mondo S.J."/>
            <person name="Dannebaum R.O."/>
            <person name="Kuo R.C."/>
            <person name="Labutti K."/>
            <person name="Haridas S."/>
            <person name="Kuo A."/>
            <person name="Salamov A."/>
            <person name="Ahrendt S.R."/>
            <person name="Lipzen A."/>
            <person name="Sullivan W."/>
            <person name="Andreopoulos W.B."/>
            <person name="Clum A."/>
            <person name="Lindquist E."/>
            <person name="Daum C."/>
            <person name="Ramamoorthy G.K."/>
            <person name="Gryganskyi A."/>
            <person name="Culley D."/>
            <person name="Magnuson J.K."/>
            <person name="James T.Y."/>
            <person name="O'Malley M.A."/>
            <person name="Stajich J.E."/>
            <person name="Spatafora J.W."/>
            <person name="Visel A."/>
            <person name="Grigoriev I.V."/>
        </authorList>
    </citation>
    <scope>NUCLEOTIDE SEQUENCE [LARGE SCALE GENOMIC DNA]</scope>
    <source>
        <strain evidence="12 13">ATCC 12442</strain>
    </source>
</reference>
<feature type="transmembrane region" description="Helical" evidence="11">
    <location>
        <begin position="239"/>
        <end position="258"/>
    </location>
</feature>